<evidence type="ECO:0008006" key="4">
    <source>
        <dbReference type="Google" id="ProtNLM"/>
    </source>
</evidence>
<evidence type="ECO:0000313" key="2">
    <source>
        <dbReference type="EMBL" id="MFD0925763.1"/>
    </source>
</evidence>
<evidence type="ECO:0000313" key="3">
    <source>
        <dbReference type="Proteomes" id="UP001597068"/>
    </source>
</evidence>
<dbReference type="Proteomes" id="UP001597068">
    <property type="component" value="Unassembled WGS sequence"/>
</dbReference>
<proteinExistence type="predicted"/>
<keyword evidence="1" id="KW-0732">Signal</keyword>
<protein>
    <recommendedName>
        <fullName evidence="4">Htaa protein</fullName>
    </recommendedName>
</protein>
<accession>A0ABW3G6P5</accession>
<dbReference type="RefSeq" id="WP_253646314.1">
    <property type="nucleotide sequence ID" value="NZ_BAAAMO010000002.1"/>
</dbReference>
<reference evidence="3" key="1">
    <citation type="journal article" date="2019" name="Int. J. Syst. Evol. Microbiol.">
        <title>The Global Catalogue of Microorganisms (GCM) 10K type strain sequencing project: providing services to taxonomists for standard genome sequencing and annotation.</title>
        <authorList>
            <consortium name="The Broad Institute Genomics Platform"/>
            <consortium name="The Broad Institute Genome Sequencing Center for Infectious Disease"/>
            <person name="Wu L."/>
            <person name="Ma J."/>
        </authorList>
    </citation>
    <scope>NUCLEOTIDE SEQUENCE [LARGE SCALE GENOMIC DNA]</scope>
    <source>
        <strain evidence="3">CCUG 50873</strain>
    </source>
</reference>
<name>A0ABW3G6P5_9NOCA</name>
<feature type="chain" id="PRO_5045575575" description="Htaa protein" evidence="1">
    <location>
        <begin position="17"/>
        <end position="176"/>
    </location>
</feature>
<feature type="signal peptide" evidence="1">
    <location>
        <begin position="1"/>
        <end position="16"/>
    </location>
</feature>
<dbReference type="EMBL" id="JBHTIL010000001">
    <property type="protein sequence ID" value="MFD0925763.1"/>
    <property type="molecule type" value="Genomic_DNA"/>
</dbReference>
<gene>
    <name evidence="2" type="ORF">ACFQ04_08440</name>
</gene>
<keyword evidence="3" id="KW-1185">Reference proteome</keyword>
<evidence type="ECO:0000256" key="1">
    <source>
        <dbReference type="SAM" id="SignalP"/>
    </source>
</evidence>
<comment type="caution">
    <text evidence="2">The sequence shown here is derived from an EMBL/GenBank/DDBJ whole genome shotgun (WGS) entry which is preliminary data.</text>
</comment>
<organism evidence="2 3">
    <name type="scientific">Williamsia deligens</name>
    <dbReference type="NCBI Taxonomy" id="321325"/>
    <lineage>
        <taxon>Bacteria</taxon>
        <taxon>Bacillati</taxon>
        <taxon>Actinomycetota</taxon>
        <taxon>Actinomycetes</taxon>
        <taxon>Mycobacteriales</taxon>
        <taxon>Nocardiaceae</taxon>
        <taxon>Williamsia</taxon>
    </lineage>
</organism>
<sequence length="176" mass="18633">MSAVAVAVVGAAPAVATPPAATPVTTLFQIYASRGGDQSGARCAWDESSGTCRLDGGPANSVGFDSTPIDVQWSTTSTSTDGSNRILTVRPSSPTSRIFIQGRLTIRTEQDHDFGELFVDKMFDPRFGVLTQTGQRLSLQVQTFSDPYLFRFFVGGPLSVYSPDTPNSGAPVFGSS</sequence>